<proteinExistence type="predicted"/>
<keyword evidence="1" id="KW-1133">Transmembrane helix</keyword>
<dbReference type="EMBL" id="CAUYUJ010018227">
    <property type="protein sequence ID" value="CAK0881791.1"/>
    <property type="molecule type" value="Genomic_DNA"/>
</dbReference>
<evidence type="ECO:0000256" key="1">
    <source>
        <dbReference type="SAM" id="Phobius"/>
    </source>
</evidence>
<name>A0ABN9W6M2_9DINO</name>
<feature type="transmembrane region" description="Helical" evidence="1">
    <location>
        <begin position="12"/>
        <end position="33"/>
    </location>
</feature>
<evidence type="ECO:0000313" key="2">
    <source>
        <dbReference type="EMBL" id="CAK0881791.1"/>
    </source>
</evidence>
<feature type="transmembrane region" description="Helical" evidence="1">
    <location>
        <begin position="190"/>
        <end position="211"/>
    </location>
</feature>
<keyword evidence="1" id="KW-0472">Membrane</keyword>
<keyword evidence="1" id="KW-0812">Transmembrane</keyword>
<protein>
    <submittedName>
        <fullName evidence="2">Uncharacterized protein</fullName>
    </submittedName>
</protein>
<comment type="caution">
    <text evidence="2">The sequence shown here is derived from an EMBL/GenBank/DDBJ whole genome shotgun (WGS) entry which is preliminary data.</text>
</comment>
<sequence length="229" mass="26099">MVHDPRSPAGKCFFAFEPIIIGSICIFLSWYPFELRNVYIGDDLKTPFGLSWVTCRQFLPPIGMMLVACVPTTPAAQADLADQVTVLVHCMGAMMMFIGYIFLEGRALAWGVWKDSRTPLRIKPREWWVRCLLLTGVLHGFCCFIAFQALLIPDLGLCCFDEWAPKEGYERVQLVNTASGWILFFKIGSYFGEVVSGLCLIASHMAIWYYCEERRVDLVETIPVAEYRR</sequence>
<dbReference type="Proteomes" id="UP001189429">
    <property type="component" value="Unassembled WGS sequence"/>
</dbReference>
<feature type="transmembrane region" description="Helical" evidence="1">
    <location>
        <begin position="84"/>
        <end position="103"/>
    </location>
</feature>
<reference evidence="2" key="1">
    <citation type="submission" date="2023-10" db="EMBL/GenBank/DDBJ databases">
        <authorList>
            <person name="Chen Y."/>
            <person name="Shah S."/>
            <person name="Dougan E. K."/>
            <person name="Thang M."/>
            <person name="Chan C."/>
        </authorList>
    </citation>
    <scope>NUCLEOTIDE SEQUENCE [LARGE SCALE GENOMIC DNA]</scope>
</reference>
<gene>
    <name evidence="2" type="ORF">PCOR1329_LOCUS64513</name>
</gene>
<organism evidence="2 3">
    <name type="scientific">Prorocentrum cordatum</name>
    <dbReference type="NCBI Taxonomy" id="2364126"/>
    <lineage>
        <taxon>Eukaryota</taxon>
        <taxon>Sar</taxon>
        <taxon>Alveolata</taxon>
        <taxon>Dinophyceae</taxon>
        <taxon>Prorocentrales</taxon>
        <taxon>Prorocentraceae</taxon>
        <taxon>Prorocentrum</taxon>
    </lineage>
</organism>
<feature type="transmembrane region" description="Helical" evidence="1">
    <location>
        <begin position="127"/>
        <end position="147"/>
    </location>
</feature>
<accession>A0ABN9W6M2</accession>
<keyword evidence="3" id="KW-1185">Reference proteome</keyword>
<evidence type="ECO:0000313" key="3">
    <source>
        <dbReference type="Proteomes" id="UP001189429"/>
    </source>
</evidence>